<dbReference type="InterPro" id="IPR045032">
    <property type="entry name" value="PEL"/>
</dbReference>
<feature type="signal peptide" evidence="4">
    <location>
        <begin position="1"/>
        <end position="33"/>
    </location>
</feature>
<gene>
    <name evidence="7" type="ORF">SAMN02910414_00438</name>
</gene>
<evidence type="ECO:0000313" key="8">
    <source>
        <dbReference type="Proteomes" id="UP000183918"/>
    </source>
</evidence>
<feature type="domain" description="Pectate lyase" evidence="6">
    <location>
        <begin position="383"/>
        <end position="609"/>
    </location>
</feature>
<dbReference type="Pfam" id="PF14200">
    <property type="entry name" value="RicinB_lectin_2"/>
    <property type="match status" value="2"/>
</dbReference>
<dbReference type="PANTHER" id="PTHR31683:SF18">
    <property type="entry name" value="PECTATE LYASE 21-RELATED"/>
    <property type="match status" value="1"/>
</dbReference>
<dbReference type="Proteomes" id="UP000183918">
    <property type="component" value="Unassembled WGS sequence"/>
</dbReference>
<evidence type="ECO:0000256" key="4">
    <source>
        <dbReference type="SAM" id="SignalP"/>
    </source>
</evidence>
<name>A0A1H3G4I0_9FIRM</name>
<keyword evidence="4" id="KW-0732">Signal</keyword>
<keyword evidence="2" id="KW-0964">Secreted</keyword>
<evidence type="ECO:0000313" key="7">
    <source>
        <dbReference type="EMBL" id="SDX98213.1"/>
    </source>
</evidence>
<dbReference type="InterPro" id="IPR002022">
    <property type="entry name" value="Pec_lyase"/>
</dbReference>
<protein>
    <submittedName>
        <fullName evidence="7">Pectate lyase</fullName>
    </submittedName>
</protein>
<keyword evidence="8" id="KW-1185">Reference proteome</keyword>
<dbReference type="InterPro" id="IPR012334">
    <property type="entry name" value="Pectin_lyas_fold"/>
</dbReference>
<dbReference type="Gene3D" id="2.160.20.10">
    <property type="entry name" value="Single-stranded right-handed beta-helix, Pectin lyase-like"/>
    <property type="match status" value="1"/>
</dbReference>
<feature type="chain" id="PRO_5010169018" evidence="4">
    <location>
        <begin position="34"/>
        <end position="680"/>
    </location>
</feature>
<dbReference type="CDD" id="cd00161">
    <property type="entry name" value="beta-trefoil_Ricin-like"/>
    <property type="match status" value="3"/>
</dbReference>
<organism evidence="7 8">
    <name type="scientific">Lachnobacterium bovis DSM 14045</name>
    <dbReference type="NCBI Taxonomy" id="1122142"/>
    <lineage>
        <taxon>Bacteria</taxon>
        <taxon>Bacillati</taxon>
        <taxon>Bacillota</taxon>
        <taxon>Clostridia</taxon>
        <taxon>Lachnospirales</taxon>
        <taxon>Lachnospiraceae</taxon>
        <taxon>Lachnobacterium</taxon>
    </lineage>
</organism>
<dbReference type="InterPro" id="IPR000772">
    <property type="entry name" value="Ricin_B_lectin"/>
</dbReference>
<dbReference type="RefSeq" id="WP_083354401.1">
    <property type="nucleotide sequence ID" value="NZ_FNPG01000006.1"/>
</dbReference>
<keyword evidence="1 2" id="KW-0456">Lyase</keyword>
<dbReference type="InterPro" id="IPR035992">
    <property type="entry name" value="Ricin_B-like_lectins"/>
</dbReference>
<evidence type="ECO:0000256" key="1">
    <source>
        <dbReference type="ARBA" id="ARBA00023239"/>
    </source>
</evidence>
<dbReference type="EMBL" id="FNPG01000006">
    <property type="protein sequence ID" value="SDX98213.1"/>
    <property type="molecule type" value="Genomic_DNA"/>
</dbReference>
<dbReference type="OrthoDB" id="6521850at2"/>
<sequence length="680" mass="74665">MKERLKKFFIVVLSMMLSLTSLFLPIQSTKVNAAAVEPSTGNIYYIKNKNSGLYLQVANNSSNSGSNVIQANGTGAEGQRWILEKNSSGTYRLHPATDMTGSVSLDVANASSSNGANIGIFKNNGCSAQNFKLVKADNNNGYYLMTETTNFNSCVEVNRASKNNGANVIQYKKTGGDNQIWYFENAPWPSSGNSGNAGNSGNSGNSGNQGGTSNKVAIDGTFPNQELNFVNAQNGLMMAGSSLNKEVVSNNSNSTINRWVINYVGQGVFRIVNVNTGYVLAPYNNNTTEGASVVTTGSVSNNAQYWMIQAVKNDAQGTGLYYTLVNYANKNLALTANGNGFKLTRNNKTASQSFRINSYGLEGFGGYSKDMYGREKACTIGGVLGQVVKVNNVSELQRYASGSTPYTIVINNNISANSLTKVNVGKNKTFIGSYGNKTLYNIHFRNISNSGNNIYKNITFSHDVRINNNDDIQMYVSDGPNYWLDHCTWTGHDMNKDANIHHNDTDKFVYVGVKASFVTISGCNFGGHKYGLILGYPQDNGGGTYDGYPCMTICNNYFHSTITRAPGLMRYGNFHVYNNYIYDFNIGFTPYTNCTIYSEKNRFEKGYNEGSPLNGNGNNSKFVDYESTTDQNRYKIYNIGRVNWNPANNYGYRTRSSYDAKTWVLNNAGSKSSRLAYSVD</sequence>
<dbReference type="PROSITE" id="PS50231">
    <property type="entry name" value="RICIN_B_LECTIN"/>
    <property type="match status" value="2"/>
</dbReference>
<dbReference type="SMART" id="SM00458">
    <property type="entry name" value="RICIN"/>
    <property type="match status" value="2"/>
</dbReference>
<dbReference type="Pfam" id="PF00544">
    <property type="entry name" value="Pectate_lyase_4"/>
    <property type="match status" value="1"/>
</dbReference>
<proteinExistence type="inferred from homology"/>
<dbReference type="GO" id="GO:0000272">
    <property type="term" value="P:polysaccharide catabolic process"/>
    <property type="evidence" value="ECO:0007669"/>
    <property type="project" value="UniProtKB-KW"/>
</dbReference>
<evidence type="ECO:0000259" key="6">
    <source>
        <dbReference type="SMART" id="SM00656"/>
    </source>
</evidence>
<feature type="region of interest" description="Disordered" evidence="3">
    <location>
        <begin position="191"/>
        <end position="215"/>
    </location>
</feature>
<keyword evidence="2" id="KW-0119">Carbohydrate metabolism</keyword>
<dbReference type="SUPFAM" id="SSF50370">
    <property type="entry name" value="Ricin B-like lectins"/>
    <property type="match status" value="2"/>
</dbReference>
<dbReference type="PANTHER" id="PTHR31683">
    <property type="entry name" value="PECTATE LYASE 18-RELATED"/>
    <property type="match status" value="1"/>
</dbReference>
<evidence type="ECO:0000256" key="3">
    <source>
        <dbReference type="SAM" id="MobiDB-lite"/>
    </source>
</evidence>
<keyword evidence="2" id="KW-0624">Polysaccharide degradation</keyword>
<feature type="compositionally biased region" description="Low complexity" evidence="3">
    <location>
        <begin position="191"/>
        <end position="214"/>
    </location>
</feature>
<comment type="subcellular location">
    <subcellularLocation>
        <location evidence="2">Secreted</location>
    </subcellularLocation>
</comment>
<dbReference type="AlphaFoldDB" id="A0A1H3G4I0"/>
<dbReference type="SUPFAM" id="SSF51126">
    <property type="entry name" value="Pectin lyase-like"/>
    <property type="match status" value="1"/>
</dbReference>
<dbReference type="GO" id="GO:0005576">
    <property type="term" value="C:extracellular region"/>
    <property type="evidence" value="ECO:0007669"/>
    <property type="project" value="UniProtKB-SubCell"/>
</dbReference>
<comment type="similarity">
    <text evidence="2">Belongs to the polysaccharide lyase 1 family.</text>
</comment>
<dbReference type="GO" id="GO:0030570">
    <property type="term" value="F:pectate lyase activity"/>
    <property type="evidence" value="ECO:0007669"/>
    <property type="project" value="InterPro"/>
</dbReference>
<evidence type="ECO:0000259" key="5">
    <source>
        <dbReference type="SMART" id="SM00458"/>
    </source>
</evidence>
<evidence type="ECO:0000256" key="2">
    <source>
        <dbReference type="RuleBase" id="RU361173"/>
    </source>
</evidence>
<feature type="domain" description="Ricin B lectin" evidence="5">
    <location>
        <begin position="234"/>
        <end position="357"/>
    </location>
</feature>
<reference evidence="7 8" key="1">
    <citation type="submission" date="2016-10" db="EMBL/GenBank/DDBJ databases">
        <authorList>
            <person name="de Groot N.N."/>
        </authorList>
    </citation>
    <scope>NUCLEOTIDE SEQUENCE [LARGE SCALE GENOMIC DNA]</scope>
    <source>
        <strain evidence="7 8">DSM 14045</strain>
    </source>
</reference>
<feature type="domain" description="Ricin B lectin" evidence="5">
    <location>
        <begin position="41"/>
        <end position="184"/>
    </location>
</feature>
<dbReference type="Gene3D" id="2.80.10.50">
    <property type="match status" value="3"/>
</dbReference>
<dbReference type="STRING" id="1122142.SAMN02910414_00438"/>
<accession>A0A1H3G4I0</accession>
<dbReference type="InterPro" id="IPR011050">
    <property type="entry name" value="Pectin_lyase_fold/virulence"/>
</dbReference>
<dbReference type="SMART" id="SM00656">
    <property type="entry name" value="Amb_all"/>
    <property type="match status" value="1"/>
</dbReference>